<comment type="similarity">
    <text evidence="2">Belongs to the glycosyl hydrolase 17 family.</text>
</comment>
<keyword evidence="7" id="KW-1185">Reference proteome</keyword>
<evidence type="ECO:0000256" key="3">
    <source>
        <dbReference type="ARBA" id="ARBA00022801"/>
    </source>
</evidence>
<keyword evidence="5" id="KW-0732">Signal</keyword>
<dbReference type="InterPro" id="IPR050732">
    <property type="entry name" value="Beta-glucan_modifiers"/>
</dbReference>
<feature type="signal peptide" evidence="5">
    <location>
        <begin position="1"/>
        <end position="18"/>
    </location>
</feature>
<dbReference type="AlphaFoldDB" id="A0A6A6VQZ5"/>
<reference evidence="6" key="1">
    <citation type="journal article" date="2020" name="Stud. Mycol.">
        <title>101 Dothideomycetes genomes: a test case for predicting lifestyles and emergence of pathogens.</title>
        <authorList>
            <person name="Haridas S."/>
            <person name="Albert R."/>
            <person name="Binder M."/>
            <person name="Bloem J."/>
            <person name="Labutti K."/>
            <person name="Salamov A."/>
            <person name="Andreopoulos B."/>
            <person name="Baker S."/>
            <person name="Barry K."/>
            <person name="Bills G."/>
            <person name="Bluhm B."/>
            <person name="Cannon C."/>
            <person name="Castanera R."/>
            <person name="Culley D."/>
            <person name="Daum C."/>
            <person name="Ezra D."/>
            <person name="Gonzalez J."/>
            <person name="Henrissat B."/>
            <person name="Kuo A."/>
            <person name="Liang C."/>
            <person name="Lipzen A."/>
            <person name="Lutzoni F."/>
            <person name="Magnuson J."/>
            <person name="Mondo S."/>
            <person name="Nolan M."/>
            <person name="Ohm R."/>
            <person name="Pangilinan J."/>
            <person name="Park H.-J."/>
            <person name="Ramirez L."/>
            <person name="Alfaro M."/>
            <person name="Sun H."/>
            <person name="Tritt A."/>
            <person name="Yoshinaga Y."/>
            <person name="Zwiers L.-H."/>
            <person name="Turgeon B."/>
            <person name="Goodwin S."/>
            <person name="Spatafora J."/>
            <person name="Crous P."/>
            <person name="Grigoriev I."/>
        </authorList>
    </citation>
    <scope>NUCLEOTIDE SEQUENCE</scope>
    <source>
        <strain evidence="6">CBS 119925</strain>
    </source>
</reference>
<dbReference type="Proteomes" id="UP000799440">
    <property type="component" value="Unassembled WGS sequence"/>
</dbReference>
<dbReference type="GO" id="GO:0009986">
    <property type="term" value="C:cell surface"/>
    <property type="evidence" value="ECO:0007669"/>
    <property type="project" value="TreeGrafter"/>
</dbReference>
<evidence type="ECO:0000313" key="7">
    <source>
        <dbReference type="Proteomes" id="UP000799440"/>
    </source>
</evidence>
<dbReference type="InterPro" id="IPR017853">
    <property type="entry name" value="GH"/>
</dbReference>
<feature type="region of interest" description="Disordered" evidence="4">
    <location>
        <begin position="67"/>
        <end position="219"/>
    </location>
</feature>
<accession>A0A6A6VQZ5</accession>
<evidence type="ECO:0000256" key="1">
    <source>
        <dbReference type="ARBA" id="ARBA00004196"/>
    </source>
</evidence>
<dbReference type="Gene3D" id="3.20.20.80">
    <property type="entry name" value="Glycosidases"/>
    <property type="match status" value="1"/>
</dbReference>
<comment type="subcellular location">
    <subcellularLocation>
        <location evidence="1">Cell envelope</location>
    </subcellularLocation>
</comment>
<dbReference type="EMBL" id="MU006561">
    <property type="protein sequence ID" value="KAF2751637.1"/>
    <property type="molecule type" value="Genomic_DNA"/>
</dbReference>
<protein>
    <submittedName>
        <fullName evidence="6">Glycoside hydrolase family 17 protein</fullName>
    </submittedName>
</protein>
<keyword evidence="3 6" id="KW-0378">Hydrolase</keyword>
<feature type="chain" id="PRO_5025509034" evidence="5">
    <location>
        <begin position="19"/>
        <end position="469"/>
    </location>
</feature>
<dbReference type="OrthoDB" id="941679at2759"/>
<evidence type="ECO:0000256" key="5">
    <source>
        <dbReference type="SAM" id="SignalP"/>
    </source>
</evidence>
<name>A0A6A6VQZ5_9PLEO</name>
<dbReference type="PANTHER" id="PTHR16631:SF14">
    <property type="entry name" value="FAMILY 17 GLUCOSIDASE SCW10-RELATED"/>
    <property type="match status" value="1"/>
</dbReference>
<organism evidence="6 7">
    <name type="scientific">Sporormia fimetaria CBS 119925</name>
    <dbReference type="NCBI Taxonomy" id="1340428"/>
    <lineage>
        <taxon>Eukaryota</taxon>
        <taxon>Fungi</taxon>
        <taxon>Dikarya</taxon>
        <taxon>Ascomycota</taxon>
        <taxon>Pezizomycotina</taxon>
        <taxon>Dothideomycetes</taxon>
        <taxon>Pleosporomycetidae</taxon>
        <taxon>Pleosporales</taxon>
        <taxon>Sporormiaceae</taxon>
        <taxon>Sporormia</taxon>
    </lineage>
</organism>
<dbReference type="GO" id="GO:0071555">
    <property type="term" value="P:cell wall organization"/>
    <property type="evidence" value="ECO:0007669"/>
    <property type="project" value="TreeGrafter"/>
</dbReference>
<feature type="compositionally biased region" description="Pro residues" evidence="4">
    <location>
        <begin position="141"/>
        <end position="155"/>
    </location>
</feature>
<feature type="compositionally biased region" description="Low complexity" evidence="4">
    <location>
        <begin position="170"/>
        <end position="202"/>
    </location>
</feature>
<dbReference type="SUPFAM" id="SSF51445">
    <property type="entry name" value="(Trans)glycosidases"/>
    <property type="match status" value="1"/>
</dbReference>
<evidence type="ECO:0000313" key="6">
    <source>
        <dbReference type="EMBL" id="KAF2751637.1"/>
    </source>
</evidence>
<evidence type="ECO:0000256" key="2">
    <source>
        <dbReference type="ARBA" id="ARBA00008773"/>
    </source>
</evidence>
<dbReference type="GO" id="GO:0009277">
    <property type="term" value="C:fungal-type cell wall"/>
    <property type="evidence" value="ECO:0007669"/>
    <property type="project" value="TreeGrafter"/>
</dbReference>
<dbReference type="PANTHER" id="PTHR16631">
    <property type="entry name" value="GLUCAN 1,3-BETA-GLUCOSIDASE"/>
    <property type="match status" value="1"/>
</dbReference>
<feature type="compositionally biased region" description="Low complexity" evidence="4">
    <location>
        <begin position="108"/>
        <end position="135"/>
    </location>
</feature>
<evidence type="ECO:0000256" key="4">
    <source>
        <dbReference type="SAM" id="MobiDB-lite"/>
    </source>
</evidence>
<dbReference type="GO" id="GO:0042973">
    <property type="term" value="F:glucan endo-1,3-beta-D-glucosidase activity"/>
    <property type="evidence" value="ECO:0007669"/>
    <property type="project" value="TreeGrafter"/>
</dbReference>
<dbReference type="GO" id="GO:0005576">
    <property type="term" value="C:extracellular region"/>
    <property type="evidence" value="ECO:0007669"/>
    <property type="project" value="TreeGrafter"/>
</dbReference>
<gene>
    <name evidence="6" type="ORF">M011DRAFT_472968</name>
</gene>
<sequence length="469" mass="50073">MYLNMFWGALALVGFASAYPHEVKRALVTEVTTTTVYLANAIVYIDRNGVPLHTQTIHLADSAQSDLAKSTTTEAESAGVTPTPEAESPAEGNVDDSTPSPPADSEQESPVVSDTTTTTTSTAEASSSPSPSPQAQEEEPQPPVEESPSPSPSPQAPVDETPTPSPSPQAPAEETPQSPVEEPQSSTTTTASEPSETPAAPEDQPPSGDRFPTGITYDPFKSGGCKTPDEVRGEWQQITQYGIIRLYGMGCGIVPLAVELAKKNNQKVFAGIWMATGQDNEDMDTVVNEIANAVKKHAGGDWSVIGLVSVSNERIHQGTHTASHIVDAIRRTREALRAKGYNGPVGAVETVGAMLDNTAICEASDIALVNAHSFFDPHTKAEDSGKFMRGQVSQVEDACKKRTVVTEAGWPHTGEAHDQAVPSRANQQLAIESIKREFPGDVFLFNAFDCPWKTDFGGSYGAERYWGLH</sequence>
<proteinExistence type="inferred from homology"/>